<keyword evidence="1" id="KW-1133">Transmembrane helix</keyword>
<proteinExistence type="predicted"/>
<evidence type="ECO:0000256" key="1">
    <source>
        <dbReference type="SAM" id="Phobius"/>
    </source>
</evidence>
<protein>
    <recommendedName>
        <fullName evidence="4">Transmembrane protein</fullName>
    </recommendedName>
</protein>
<reference evidence="3" key="1">
    <citation type="journal article" date="2019" name="Int. J. Syst. Evol. Microbiol.">
        <title>The Global Catalogue of Microorganisms (GCM) 10K type strain sequencing project: providing services to taxonomists for standard genome sequencing and annotation.</title>
        <authorList>
            <consortium name="The Broad Institute Genomics Platform"/>
            <consortium name="The Broad Institute Genome Sequencing Center for Infectious Disease"/>
            <person name="Wu L."/>
            <person name="Ma J."/>
        </authorList>
    </citation>
    <scope>NUCLEOTIDE SEQUENCE [LARGE SCALE GENOMIC DNA]</scope>
    <source>
        <strain evidence="3">CECT 8570</strain>
    </source>
</reference>
<keyword evidence="1" id="KW-0472">Membrane</keyword>
<evidence type="ECO:0000313" key="2">
    <source>
        <dbReference type="EMBL" id="MFC4361134.1"/>
    </source>
</evidence>
<evidence type="ECO:0008006" key="4">
    <source>
        <dbReference type="Google" id="ProtNLM"/>
    </source>
</evidence>
<accession>A0ABV8V286</accession>
<dbReference type="Gene3D" id="3.40.30.10">
    <property type="entry name" value="Glutaredoxin"/>
    <property type="match status" value="1"/>
</dbReference>
<dbReference type="Proteomes" id="UP001595840">
    <property type="component" value="Unassembled WGS sequence"/>
</dbReference>
<evidence type="ECO:0000313" key="3">
    <source>
        <dbReference type="Proteomes" id="UP001595840"/>
    </source>
</evidence>
<comment type="caution">
    <text evidence="2">The sequence shown here is derived from an EMBL/GenBank/DDBJ whole genome shotgun (WGS) entry which is preliminary data.</text>
</comment>
<organism evidence="2 3">
    <name type="scientific">Simiduia curdlanivorans</name>
    <dbReference type="NCBI Taxonomy" id="1492769"/>
    <lineage>
        <taxon>Bacteria</taxon>
        <taxon>Pseudomonadati</taxon>
        <taxon>Pseudomonadota</taxon>
        <taxon>Gammaproteobacteria</taxon>
        <taxon>Cellvibrionales</taxon>
        <taxon>Cellvibrionaceae</taxon>
        <taxon>Simiduia</taxon>
    </lineage>
</organism>
<dbReference type="InterPro" id="IPR036249">
    <property type="entry name" value="Thioredoxin-like_sf"/>
</dbReference>
<name>A0ABV8V286_9GAMM</name>
<sequence>MTNAEIPAVRKLQWSKWLVMGVILVPMVVAYVIYETGLGIPTNTINKGVLLNPPVQIDSLELRDRDNQPMTMAQQPQKWRLLVPAMSACDDACVEALYITRQVHTRLNEKYTRVERVFLVADLDSATEQLIATEHANIQVVKVDPSAWAALLAQTNYAQGRYLMMDPDGFLMMYYQDQHTGNDLLADLKRMLKFSREH</sequence>
<feature type="transmembrane region" description="Helical" evidence="1">
    <location>
        <begin position="17"/>
        <end position="34"/>
    </location>
</feature>
<keyword evidence="3" id="KW-1185">Reference proteome</keyword>
<keyword evidence="1" id="KW-0812">Transmembrane</keyword>
<dbReference type="RefSeq" id="WP_290260230.1">
    <property type="nucleotide sequence ID" value="NZ_JAUFQG010000004.1"/>
</dbReference>
<dbReference type="EMBL" id="JBHSCX010000003">
    <property type="protein sequence ID" value="MFC4361134.1"/>
    <property type="molecule type" value="Genomic_DNA"/>
</dbReference>
<dbReference type="SUPFAM" id="SSF52833">
    <property type="entry name" value="Thioredoxin-like"/>
    <property type="match status" value="1"/>
</dbReference>
<gene>
    <name evidence="2" type="ORF">ACFOX3_02410</name>
</gene>